<keyword evidence="3 4" id="KW-0234">DNA repair</keyword>
<dbReference type="InterPro" id="IPR014721">
    <property type="entry name" value="Ribsml_uS5_D2-typ_fold_subgr"/>
</dbReference>
<proteinExistence type="inferred from homology"/>
<evidence type="ECO:0000256" key="5">
    <source>
        <dbReference type="SAM" id="MobiDB-lite"/>
    </source>
</evidence>
<dbReference type="Pfam" id="PF13589">
    <property type="entry name" value="HATPase_c_3"/>
    <property type="match status" value="1"/>
</dbReference>
<dbReference type="InterPro" id="IPR014790">
    <property type="entry name" value="MutL_C"/>
</dbReference>
<keyword evidence="2 4" id="KW-0227">DNA damage</keyword>
<dbReference type="InterPro" id="IPR013507">
    <property type="entry name" value="DNA_mismatch_S5_2-like"/>
</dbReference>
<dbReference type="CDD" id="cd16926">
    <property type="entry name" value="HATPase_MutL-MLH-PMS-like"/>
    <property type="match status" value="1"/>
</dbReference>
<organism evidence="8 9">
    <name type="scientific">Alkaliphilus hydrothermalis</name>
    <dbReference type="NCBI Taxonomy" id="1482730"/>
    <lineage>
        <taxon>Bacteria</taxon>
        <taxon>Bacillati</taxon>
        <taxon>Bacillota</taxon>
        <taxon>Clostridia</taxon>
        <taxon>Peptostreptococcales</taxon>
        <taxon>Natronincolaceae</taxon>
        <taxon>Alkaliphilus</taxon>
    </lineage>
</organism>
<evidence type="ECO:0000256" key="4">
    <source>
        <dbReference type="HAMAP-Rule" id="MF_00149"/>
    </source>
</evidence>
<dbReference type="PANTHER" id="PTHR10073:SF12">
    <property type="entry name" value="DNA MISMATCH REPAIR PROTEIN MLH1"/>
    <property type="match status" value="1"/>
</dbReference>
<feature type="compositionally biased region" description="Basic and acidic residues" evidence="5">
    <location>
        <begin position="465"/>
        <end position="474"/>
    </location>
</feature>
<evidence type="ECO:0000259" key="7">
    <source>
        <dbReference type="SMART" id="SM01340"/>
    </source>
</evidence>
<dbReference type="Gene3D" id="3.30.565.10">
    <property type="entry name" value="Histidine kinase-like ATPase, C-terminal domain"/>
    <property type="match status" value="1"/>
</dbReference>
<dbReference type="InterPro" id="IPR020667">
    <property type="entry name" value="DNA_mismatch_repair_MutL"/>
</dbReference>
<dbReference type="InterPro" id="IPR042120">
    <property type="entry name" value="MutL_C_dimsub"/>
</dbReference>
<dbReference type="SUPFAM" id="SSF54211">
    <property type="entry name" value="Ribosomal protein S5 domain 2-like"/>
    <property type="match status" value="1"/>
</dbReference>
<comment type="similarity">
    <text evidence="1 4">Belongs to the DNA mismatch repair MutL/HexB family.</text>
</comment>
<dbReference type="Gene3D" id="3.30.1370.100">
    <property type="entry name" value="MutL, C-terminal domain, regulatory subdomain"/>
    <property type="match status" value="1"/>
</dbReference>
<feature type="compositionally biased region" description="Low complexity" evidence="5">
    <location>
        <begin position="444"/>
        <end position="455"/>
    </location>
</feature>
<dbReference type="Pfam" id="PF01119">
    <property type="entry name" value="DNA_mis_repair"/>
    <property type="match status" value="1"/>
</dbReference>
<evidence type="ECO:0000259" key="6">
    <source>
        <dbReference type="SMART" id="SM00853"/>
    </source>
</evidence>
<evidence type="ECO:0000313" key="9">
    <source>
        <dbReference type="Proteomes" id="UP001314796"/>
    </source>
</evidence>
<feature type="domain" description="MutL C-terminal dimerisation" evidence="6">
    <location>
        <begin position="543"/>
        <end position="683"/>
    </location>
</feature>
<dbReference type="PROSITE" id="PS00058">
    <property type="entry name" value="DNA_MISMATCH_REPAIR_1"/>
    <property type="match status" value="1"/>
</dbReference>
<reference evidence="8 9" key="1">
    <citation type="submission" date="2021-01" db="EMBL/GenBank/DDBJ databases">
        <title>Genomic Encyclopedia of Type Strains, Phase IV (KMG-IV): sequencing the most valuable type-strain genomes for metagenomic binning, comparative biology and taxonomic classification.</title>
        <authorList>
            <person name="Goeker M."/>
        </authorList>
    </citation>
    <scope>NUCLEOTIDE SEQUENCE [LARGE SCALE GENOMIC DNA]</scope>
    <source>
        <strain evidence="8 9">DSM 25890</strain>
    </source>
</reference>
<dbReference type="RefSeq" id="WP_204400108.1">
    <property type="nucleotide sequence ID" value="NZ_JAFBEE010000001.1"/>
</dbReference>
<accession>A0ABS2NLN2</accession>
<comment type="function">
    <text evidence="4">This protein is involved in the repair of mismatches in DNA. It is required for dam-dependent methyl-directed DNA mismatch repair. May act as a 'molecular matchmaker', a protein that promotes the formation of a stable complex between two or more DNA-binding proteins in an ATP-dependent manner without itself being part of a final effector complex.</text>
</comment>
<protein>
    <recommendedName>
        <fullName evidence="4">DNA mismatch repair protein MutL</fullName>
    </recommendedName>
</protein>
<dbReference type="CDD" id="cd00782">
    <property type="entry name" value="MutL_Trans"/>
    <property type="match status" value="1"/>
</dbReference>
<dbReference type="SMART" id="SM01340">
    <property type="entry name" value="DNA_mis_repair"/>
    <property type="match status" value="1"/>
</dbReference>
<dbReference type="Gene3D" id="3.30.1540.20">
    <property type="entry name" value="MutL, C-terminal domain, dimerisation subdomain"/>
    <property type="match status" value="1"/>
</dbReference>
<dbReference type="Pfam" id="PF08676">
    <property type="entry name" value="MutL_C"/>
    <property type="match status" value="1"/>
</dbReference>
<evidence type="ECO:0000256" key="3">
    <source>
        <dbReference type="ARBA" id="ARBA00023204"/>
    </source>
</evidence>
<dbReference type="InterPro" id="IPR002099">
    <property type="entry name" value="MutL/Mlh/PMS"/>
</dbReference>
<dbReference type="Proteomes" id="UP001314796">
    <property type="component" value="Unassembled WGS sequence"/>
</dbReference>
<dbReference type="InterPro" id="IPR014762">
    <property type="entry name" value="DNA_mismatch_repair_CS"/>
</dbReference>
<dbReference type="InterPro" id="IPR020568">
    <property type="entry name" value="Ribosomal_Su5_D2-typ_SF"/>
</dbReference>
<dbReference type="HAMAP" id="MF_00149">
    <property type="entry name" value="DNA_mis_repair"/>
    <property type="match status" value="1"/>
</dbReference>
<dbReference type="EMBL" id="JAFBEE010000001">
    <property type="protein sequence ID" value="MBM7613843.1"/>
    <property type="molecule type" value="Genomic_DNA"/>
</dbReference>
<dbReference type="SUPFAM" id="SSF55874">
    <property type="entry name" value="ATPase domain of HSP90 chaperone/DNA topoisomerase II/histidine kinase"/>
    <property type="match status" value="1"/>
</dbReference>
<evidence type="ECO:0000256" key="2">
    <source>
        <dbReference type="ARBA" id="ARBA00022763"/>
    </source>
</evidence>
<keyword evidence="9" id="KW-1185">Reference proteome</keyword>
<dbReference type="InterPro" id="IPR037198">
    <property type="entry name" value="MutL_C_sf"/>
</dbReference>
<dbReference type="InterPro" id="IPR038973">
    <property type="entry name" value="MutL/Mlh/Pms-like"/>
</dbReference>
<dbReference type="Gene3D" id="3.30.230.10">
    <property type="match status" value="1"/>
</dbReference>
<comment type="caution">
    <text evidence="8">The sequence shown here is derived from an EMBL/GenBank/DDBJ whole genome shotgun (WGS) entry which is preliminary data.</text>
</comment>
<feature type="compositionally biased region" description="Basic and acidic residues" evidence="5">
    <location>
        <begin position="372"/>
        <end position="381"/>
    </location>
</feature>
<dbReference type="PANTHER" id="PTHR10073">
    <property type="entry name" value="DNA MISMATCH REPAIR PROTEIN MLH, PMS, MUTL"/>
    <property type="match status" value="1"/>
</dbReference>
<evidence type="ECO:0000313" key="8">
    <source>
        <dbReference type="EMBL" id="MBM7613843.1"/>
    </source>
</evidence>
<dbReference type="SUPFAM" id="SSF118116">
    <property type="entry name" value="DNA mismatch repair protein MutL"/>
    <property type="match status" value="1"/>
</dbReference>
<evidence type="ECO:0000256" key="1">
    <source>
        <dbReference type="ARBA" id="ARBA00006082"/>
    </source>
</evidence>
<feature type="compositionally biased region" description="Polar residues" evidence="5">
    <location>
        <begin position="399"/>
        <end position="408"/>
    </location>
</feature>
<name>A0ABS2NLN2_9FIRM</name>
<dbReference type="SMART" id="SM00853">
    <property type="entry name" value="MutL_C"/>
    <property type="match status" value="1"/>
</dbReference>
<feature type="compositionally biased region" description="Basic and acidic residues" evidence="5">
    <location>
        <begin position="409"/>
        <end position="421"/>
    </location>
</feature>
<feature type="region of interest" description="Disordered" evidence="5">
    <location>
        <begin position="352"/>
        <end position="474"/>
    </location>
</feature>
<feature type="compositionally biased region" description="Polar residues" evidence="5">
    <location>
        <begin position="422"/>
        <end position="434"/>
    </location>
</feature>
<dbReference type="InterPro" id="IPR042121">
    <property type="entry name" value="MutL_C_regsub"/>
</dbReference>
<gene>
    <name evidence="4" type="primary">mutL</name>
    <name evidence="8" type="ORF">JOC73_000351</name>
</gene>
<sequence length="727" mass="82280">MIRVLDELTINKIAAGEVVEGPFSVVKELVENSIDAKSTSIVLEIKEGGKKLIRITDNGIGIPESQVETAFLRHATSKITQLEDLESILSLGFRGEALASIASVAQVEMITRPADQPHGINIEVAGGKILHKKQVGCPTGTTIMVKNIFFNTPARMKFMKSTGGETTKISEIITRLALSKPDVSFKYINNNNIMFTTPGNGDLSQVILSVFDRTTFKNLIPIRGEMEAVKIDGFISQPSYARGNRSYEITFINGRFVKNKLIFQAIENAYKERLPINKYPVCMLSLEIDPKTIDVNVHPTKTEVKFHNEDAVYQEIYRGVKTALDKRMLIPKLEIKTLPKATAPSTYNITEPSKSLEQFKPQLFHGSKGSVKTKDSDKSPEISKATDVLNATWRAKGQPKTSISNNLEENPKDRDGLKKTFNETQNNRKNYSSMNDRKDSILDSSNSSRENNASETPIDISMLKEYSHPTEDKTTSIADTNTYQAGDSNVQNQGQALLSEKSNPSILEQLVMEEEQSIMPTEVAEDEEIQESFLASLLNHQKIIGQLFNTYIILEKDSSMYLIDQHAAHERLVYNRLMKEYLEEKIVSQQLLQPEVIQLSAEDFDVFYQHIEDFNRLGFDIEDFGQNSIIIRGVPMVLGIPRDFNFLIETIDDIKNGYDRKIPFQEKVIQKSCKEAIRGKDQLDQREIDELLRELRKLEPPLTCPHGRPIVLSLTQYEIEKYFKRIQ</sequence>
<feature type="domain" description="DNA mismatch repair protein S5" evidence="7">
    <location>
        <begin position="207"/>
        <end position="325"/>
    </location>
</feature>
<dbReference type="InterPro" id="IPR036890">
    <property type="entry name" value="HATPase_C_sf"/>
</dbReference>
<dbReference type="NCBIfam" id="TIGR00585">
    <property type="entry name" value="mutl"/>
    <property type="match status" value="1"/>
</dbReference>